<evidence type="ECO:0000256" key="4">
    <source>
        <dbReference type="ARBA" id="ARBA00022801"/>
    </source>
</evidence>
<dbReference type="PANTHER" id="PTHR47360">
    <property type="entry name" value="MUREIN DD-ENDOPEPTIDASE MEPS/MUREIN LD-CARBOXYPEPTIDASE"/>
    <property type="match status" value="1"/>
</dbReference>
<proteinExistence type="inferred from homology"/>
<reference evidence="7 8" key="1">
    <citation type="submission" date="2018-06" db="EMBL/GenBank/DDBJ databases">
        <authorList>
            <consortium name="Pathogen Informatics"/>
            <person name="Doyle S."/>
        </authorList>
    </citation>
    <scope>NUCLEOTIDE SEQUENCE [LARGE SCALE GENOMIC DNA]</scope>
    <source>
        <strain evidence="7 8">NCTC11388</strain>
    </source>
</reference>
<gene>
    <name evidence="7" type="primary">spr_1</name>
    <name evidence="7" type="ORF">NCTC11388_01557</name>
</gene>
<evidence type="ECO:0000256" key="3">
    <source>
        <dbReference type="ARBA" id="ARBA00022729"/>
    </source>
</evidence>
<dbReference type="EMBL" id="UGYW01000002">
    <property type="protein sequence ID" value="SUJ05484.1"/>
    <property type="molecule type" value="Genomic_DNA"/>
</dbReference>
<keyword evidence="5" id="KW-0788">Thiol protease</keyword>
<keyword evidence="2" id="KW-0645">Protease</keyword>
<dbReference type="PANTHER" id="PTHR47360:SF1">
    <property type="entry name" value="ENDOPEPTIDASE NLPC-RELATED"/>
    <property type="match status" value="1"/>
</dbReference>
<evidence type="ECO:0000256" key="5">
    <source>
        <dbReference type="ARBA" id="ARBA00022807"/>
    </source>
</evidence>
<dbReference type="EC" id="3.4.-.-" evidence="7"/>
<keyword evidence="3" id="KW-0732">Signal</keyword>
<comment type="similarity">
    <text evidence="1">Belongs to the peptidase C40 family.</text>
</comment>
<evidence type="ECO:0000256" key="1">
    <source>
        <dbReference type="ARBA" id="ARBA00007074"/>
    </source>
</evidence>
<dbReference type="Pfam" id="PF00877">
    <property type="entry name" value="NLPC_P60"/>
    <property type="match status" value="1"/>
</dbReference>
<dbReference type="AlphaFoldDB" id="A0A380BRU9"/>
<feature type="domain" description="NlpC/P60" evidence="6">
    <location>
        <begin position="73"/>
        <end position="195"/>
    </location>
</feature>
<dbReference type="Proteomes" id="UP000254893">
    <property type="component" value="Unassembled WGS sequence"/>
</dbReference>
<dbReference type="InterPro" id="IPR038765">
    <property type="entry name" value="Papain-like_cys_pep_sf"/>
</dbReference>
<organism evidence="7 8">
    <name type="scientific">Sphingobacterium spiritivorum</name>
    <name type="common">Flavobacterium spiritivorum</name>
    <dbReference type="NCBI Taxonomy" id="258"/>
    <lineage>
        <taxon>Bacteria</taxon>
        <taxon>Pseudomonadati</taxon>
        <taxon>Bacteroidota</taxon>
        <taxon>Sphingobacteriia</taxon>
        <taxon>Sphingobacteriales</taxon>
        <taxon>Sphingobacteriaceae</taxon>
        <taxon>Sphingobacterium</taxon>
    </lineage>
</organism>
<accession>A0A380BRU9</accession>
<dbReference type="GO" id="GO:0008234">
    <property type="term" value="F:cysteine-type peptidase activity"/>
    <property type="evidence" value="ECO:0007669"/>
    <property type="project" value="UniProtKB-KW"/>
</dbReference>
<dbReference type="RefSeq" id="WP_258862084.1">
    <property type="nucleotide sequence ID" value="NZ_UGYW01000002.1"/>
</dbReference>
<evidence type="ECO:0000313" key="7">
    <source>
        <dbReference type="EMBL" id="SUJ05484.1"/>
    </source>
</evidence>
<evidence type="ECO:0000259" key="6">
    <source>
        <dbReference type="PROSITE" id="PS51935"/>
    </source>
</evidence>
<evidence type="ECO:0000313" key="8">
    <source>
        <dbReference type="Proteomes" id="UP000254893"/>
    </source>
</evidence>
<dbReference type="GO" id="GO:0006508">
    <property type="term" value="P:proteolysis"/>
    <property type="evidence" value="ECO:0007669"/>
    <property type="project" value="UniProtKB-KW"/>
</dbReference>
<dbReference type="Gene3D" id="3.90.1720.10">
    <property type="entry name" value="endopeptidase domain like (from Nostoc punctiforme)"/>
    <property type="match status" value="1"/>
</dbReference>
<dbReference type="InterPro" id="IPR000064">
    <property type="entry name" value="NLP_P60_dom"/>
</dbReference>
<keyword evidence="4 7" id="KW-0378">Hydrolase</keyword>
<dbReference type="InterPro" id="IPR052062">
    <property type="entry name" value="Murein_DD/LD_carboxypeptidase"/>
</dbReference>
<name>A0A380BRU9_SPHSI</name>
<sequence length="196" mass="21362">MKRIPSYLAFSVCVIFLVLSSCSSKKKVLVGGGYKGEGRTSGVLSDASSARGVDLTGSNLENYAKLLNVSVRDLNNRYLYGFINDWMGSPHRLGGQTKSGIDCSGFVGILYKDVYGKIIPRTSRDMGALVNSKRESQLKEGDLVFFSFGGGAIDHVGVYLHNHKFVHVSTRKGVIISDLTDSWYAKYFTGAGTLKL</sequence>
<dbReference type="PROSITE" id="PS51935">
    <property type="entry name" value="NLPC_P60"/>
    <property type="match status" value="1"/>
</dbReference>
<protein>
    <submittedName>
        <fullName evidence="7">Probable endopeptidase Spr</fullName>
        <ecNumber evidence="7">3.4.-.-</ecNumber>
    </submittedName>
</protein>
<dbReference type="PROSITE" id="PS51257">
    <property type="entry name" value="PROKAR_LIPOPROTEIN"/>
    <property type="match status" value="1"/>
</dbReference>
<evidence type="ECO:0000256" key="2">
    <source>
        <dbReference type="ARBA" id="ARBA00022670"/>
    </source>
</evidence>
<dbReference type="SUPFAM" id="SSF54001">
    <property type="entry name" value="Cysteine proteinases"/>
    <property type="match status" value="1"/>
</dbReference>